<evidence type="ECO:0000313" key="18">
    <source>
        <dbReference type="Proteomes" id="UP000797356"/>
    </source>
</evidence>
<dbReference type="GO" id="GO:0046274">
    <property type="term" value="P:lignin catabolic process"/>
    <property type="evidence" value="ECO:0007669"/>
    <property type="project" value="UniProtKB-KW"/>
</dbReference>
<dbReference type="EMBL" id="CM017875">
    <property type="protein sequence ID" value="KAG1337789.1"/>
    <property type="molecule type" value="Genomic_DNA"/>
</dbReference>
<dbReference type="PANTHER" id="PTHR11709:SF9">
    <property type="entry name" value="LACCASE-7"/>
    <property type="match status" value="1"/>
</dbReference>
<evidence type="ECO:0000256" key="5">
    <source>
        <dbReference type="ARBA" id="ARBA00010609"/>
    </source>
</evidence>
<evidence type="ECO:0000256" key="3">
    <source>
        <dbReference type="ARBA" id="ARBA00002075"/>
    </source>
</evidence>
<dbReference type="InterPro" id="IPR034289">
    <property type="entry name" value="CuRO_3_LCC"/>
</dbReference>
<evidence type="ECO:0000256" key="11">
    <source>
        <dbReference type="ARBA" id="ARBA00023002"/>
    </source>
</evidence>
<keyword evidence="12" id="KW-0186">Copper</keyword>
<dbReference type="Pfam" id="PF00394">
    <property type="entry name" value="Cu-oxidase"/>
    <property type="match status" value="1"/>
</dbReference>
<dbReference type="EC" id="1.10.3.2" evidence="6"/>
<protein>
    <recommendedName>
        <fullName evidence="6">laccase</fullName>
        <ecNumber evidence="6">1.10.3.2</ecNumber>
    </recommendedName>
</protein>
<dbReference type="CDD" id="cd13849">
    <property type="entry name" value="CuRO_1_LCC_plant"/>
    <property type="match status" value="1"/>
</dbReference>
<dbReference type="AlphaFoldDB" id="A0A8K0N042"/>
<organism evidence="17 18">
    <name type="scientific">Cocos nucifera</name>
    <name type="common">Coconut palm</name>
    <dbReference type="NCBI Taxonomy" id="13894"/>
    <lineage>
        <taxon>Eukaryota</taxon>
        <taxon>Viridiplantae</taxon>
        <taxon>Streptophyta</taxon>
        <taxon>Embryophyta</taxon>
        <taxon>Tracheophyta</taxon>
        <taxon>Spermatophyta</taxon>
        <taxon>Magnoliopsida</taxon>
        <taxon>Liliopsida</taxon>
        <taxon>Arecaceae</taxon>
        <taxon>Arecoideae</taxon>
        <taxon>Cocoseae</taxon>
        <taxon>Attaleinae</taxon>
        <taxon>Cocos</taxon>
    </lineage>
</organism>
<comment type="function">
    <text evidence="3">Lignin degradation and detoxification of lignin-derived products.</text>
</comment>
<dbReference type="InterPro" id="IPR034285">
    <property type="entry name" value="CuRO_2_LCC"/>
</dbReference>
<evidence type="ECO:0000256" key="13">
    <source>
        <dbReference type="ARBA" id="ARBA00023185"/>
    </source>
</evidence>
<evidence type="ECO:0000313" key="17">
    <source>
        <dbReference type="EMBL" id="KAG1337789.1"/>
    </source>
</evidence>
<reference evidence="17" key="1">
    <citation type="journal article" date="2017" name="Gigascience">
        <title>The genome draft of coconut (Cocos nucifera).</title>
        <authorList>
            <person name="Xiao Y."/>
            <person name="Xu P."/>
            <person name="Fan H."/>
            <person name="Baudouin L."/>
            <person name="Xia W."/>
            <person name="Bocs S."/>
            <person name="Xu J."/>
            <person name="Li Q."/>
            <person name="Guo A."/>
            <person name="Zhou L."/>
            <person name="Li J."/>
            <person name="Wu Y."/>
            <person name="Ma Z."/>
            <person name="Armero A."/>
            <person name="Issali A.E."/>
            <person name="Liu N."/>
            <person name="Peng M."/>
            <person name="Yang Y."/>
        </authorList>
    </citation>
    <scope>NUCLEOTIDE SEQUENCE</scope>
    <source>
        <tissue evidence="17">Spear leaf of Hainan Tall coconut</tissue>
    </source>
</reference>
<keyword evidence="18" id="KW-1185">Reference proteome</keyword>
<comment type="caution">
    <text evidence="17">The sequence shown here is derived from an EMBL/GenBank/DDBJ whole genome shotgun (WGS) entry which is preliminary data.</text>
</comment>
<dbReference type="PROSITE" id="PS00080">
    <property type="entry name" value="MULTICOPPER_OXIDASE2"/>
    <property type="match status" value="1"/>
</dbReference>
<keyword evidence="9" id="KW-0479">Metal-binding</keyword>
<comment type="similarity">
    <text evidence="5">Belongs to the multicopper oxidase family.</text>
</comment>
<dbReference type="Proteomes" id="UP000797356">
    <property type="component" value="Chromosome 4"/>
</dbReference>
<dbReference type="CDD" id="cd13875">
    <property type="entry name" value="CuRO_2_LCC_plant"/>
    <property type="match status" value="1"/>
</dbReference>
<dbReference type="Gene3D" id="2.60.40.420">
    <property type="entry name" value="Cupredoxins - blue copper proteins"/>
    <property type="match status" value="3"/>
</dbReference>
<dbReference type="InterPro" id="IPR034288">
    <property type="entry name" value="CuRO_1_LCC"/>
</dbReference>
<dbReference type="PANTHER" id="PTHR11709">
    <property type="entry name" value="MULTI-COPPER OXIDASE"/>
    <property type="match status" value="1"/>
</dbReference>
<keyword evidence="7" id="KW-0052">Apoplast</keyword>
<name>A0A8K0N042_COCNU</name>
<evidence type="ECO:0000256" key="4">
    <source>
        <dbReference type="ARBA" id="ARBA00004271"/>
    </source>
</evidence>
<evidence type="ECO:0000259" key="15">
    <source>
        <dbReference type="Pfam" id="PF07731"/>
    </source>
</evidence>
<reference evidence="17" key="2">
    <citation type="submission" date="2019-07" db="EMBL/GenBank/DDBJ databases">
        <authorList>
            <person name="Yang Y."/>
            <person name="Bocs S."/>
            <person name="Baudouin L."/>
        </authorList>
    </citation>
    <scope>NUCLEOTIDE SEQUENCE</scope>
    <source>
        <tissue evidence="17">Spear leaf of Hainan Tall coconut</tissue>
    </source>
</reference>
<feature type="domain" description="Plastocyanin-like" evidence="15">
    <location>
        <begin position="361"/>
        <end position="496"/>
    </location>
</feature>
<gene>
    <name evidence="17" type="ORF">COCNU_04G000950</name>
</gene>
<dbReference type="InterPro" id="IPR002355">
    <property type="entry name" value="Cu_oxidase_Cu_BS"/>
</dbReference>
<evidence type="ECO:0000256" key="9">
    <source>
        <dbReference type="ARBA" id="ARBA00022723"/>
    </source>
</evidence>
<dbReference type="InterPro" id="IPR011706">
    <property type="entry name" value="Cu-oxidase_C"/>
</dbReference>
<feature type="domain" description="Plastocyanin-like" evidence="14">
    <location>
        <begin position="153"/>
        <end position="256"/>
    </location>
</feature>
<keyword evidence="13" id="KW-0439">Lignin degradation</keyword>
<keyword evidence="8" id="KW-0964">Secreted</keyword>
<dbReference type="OrthoDB" id="2121828at2759"/>
<dbReference type="CDD" id="cd13897">
    <property type="entry name" value="CuRO_3_LCC_plant"/>
    <property type="match status" value="1"/>
</dbReference>
<evidence type="ECO:0000256" key="1">
    <source>
        <dbReference type="ARBA" id="ARBA00000349"/>
    </source>
</evidence>
<dbReference type="InterPro" id="IPR001117">
    <property type="entry name" value="Cu-oxidase_2nd"/>
</dbReference>
<comment type="catalytic activity">
    <reaction evidence="1">
        <text>4 hydroquinone + O2 = 4 benzosemiquinone + 2 H2O</text>
        <dbReference type="Rhea" id="RHEA:11276"/>
        <dbReference type="ChEBI" id="CHEBI:15377"/>
        <dbReference type="ChEBI" id="CHEBI:15379"/>
        <dbReference type="ChEBI" id="CHEBI:17594"/>
        <dbReference type="ChEBI" id="CHEBI:17977"/>
        <dbReference type="EC" id="1.10.3.2"/>
    </reaction>
</comment>
<dbReference type="InterPro" id="IPR011707">
    <property type="entry name" value="Cu-oxidase-like_N"/>
</dbReference>
<evidence type="ECO:0000256" key="2">
    <source>
        <dbReference type="ARBA" id="ARBA00001935"/>
    </source>
</evidence>
<sequence length="514" mass="56854">MAQGDSTTPKSIPFQSLVPVGNLTVRRLCQNRVITAVNGRLPGPTIDVHEGDTVVVHVINDSPYNITIHWHGVFQILTAWADGPNMITQCPIQPGKGYTYKFKITGQEGTLWWHAHNSVFRETVYGALIIRPRQGTKAYPFPKPDKEIPILLDIYKLEVETGKTYLLRIINAALDNELFFKIAGHRFTVVAVDASYTNPYKTDVIVIAPGQTVDALMVADATPTSYYMAALPYISTASPRQAFDNTTTTGIVRYKSASPSSQPVMPTMPSFFDNDAAFRFYSNLTGLRRPGDRTVPLHVDERMFVTVGLGRVACRPDQVSCNQTTGSLAASMNNVSFQFPTTMSLLQAHYEGVEGVYTADFPDEPPVFFDFTNASNPSLQSLMFTSKATKVKKLKYNTTVEMVLQDTAILGIENHPMHIHTFNFFVLAQGFGNYDQATAEKSYNLVDPQVRNTIAVPTGGWAVIRFTANNPGMWIMHCHFDSHLLLGLATAFEVDNGPTPESTLPPPPPDYPTC</sequence>
<proteinExistence type="inferred from homology"/>
<keyword evidence="10" id="KW-0677">Repeat</keyword>
<accession>A0A8K0N042</accession>
<keyword evidence="11" id="KW-0560">Oxidoreductase</keyword>
<dbReference type="GO" id="GO:0052716">
    <property type="term" value="F:hydroquinone:oxygen oxidoreductase activity"/>
    <property type="evidence" value="ECO:0007669"/>
    <property type="project" value="UniProtKB-EC"/>
</dbReference>
<dbReference type="GO" id="GO:0005507">
    <property type="term" value="F:copper ion binding"/>
    <property type="evidence" value="ECO:0007669"/>
    <property type="project" value="InterPro"/>
</dbReference>
<evidence type="ECO:0000256" key="12">
    <source>
        <dbReference type="ARBA" id="ARBA00023008"/>
    </source>
</evidence>
<dbReference type="Pfam" id="PF07731">
    <property type="entry name" value="Cu-oxidase_2"/>
    <property type="match status" value="1"/>
</dbReference>
<feature type="domain" description="Plastocyanin-like" evidence="16">
    <location>
        <begin position="22"/>
        <end position="134"/>
    </location>
</feature>
<dbReference type="SUPFAM" id="SSF49503">
    <property type="entry name" value="Cupredoxins"/>
    <property type="match status" value="3"/>
</dbReference>
<comment type="subcellular location">
    <subcellularLocation>
        <location evidence="4">Secreted</location>
        <location evidence="4">Extracellular space</location>
        <location evidence="4">Apoplast</location>
    </subcellularLocation>
</comment>
<dbReference type="InterPro" id="IPR045087">
    <property type="entry name" value="Cu-oxidase_fam"/>
</dbReference>
<evidence type="ECO:0000256" key="6">
    <source>
        <dbReference type="ARBA" id="ARBA00012297"/>
    </source>
</evidence>
<comment type="cofactor">
    <cofactor evidence="2">
        <name>Cu cation</name>
        <dbReference type="ChEBI" id="CHEBI:23378"/>
    </cofactor>
</comment>
<evidence type="ECO:0000259" key="14">
    <source>
        <dbReference type="Pfam" id="PF00394"/>
    </source>
</evidence>
<evidence type="ECO:0000256" key="10">
    <source>
        <dbReference type="ARBA" id="ARBA00022737"/>
    </source>
</evidence>
<evidence type="ECO:0000259" key="16">
    <source>
        <dbReference type="Pfam" id="PF07732"/>
    </source>
</evidence>
<evidence type="ECO:0000256" key="8">
    <source>
        <dbReference type="ARBA" id="ARBA00022525"/>
    </source>
</evidence>
<dbReference type="InterPro" id="IPR008972">
    <property type="entry name" value="Cupredoxin"/>
</dbReference>
<evidence type="ECO:0000256" key="7">
    <source>
        <dbReference type="ARBA" id="ARBA00022523"/>
    </source>
</evidence>
<dbReference type="Pfam" id="PF07732">
    <property type="entry name" value="Cu-oxidase_3"/>
    <property type="match status" value="1"/>
</dbReference>
<dbReference type="GO" id="GO:0048046">
    <property type="term" value="C:apoplast"/>
    <property type="evidence" value="ECO:0007669"/>
    <property type="project" value="UniProtKB-SubCell"/>
</dbReference>